<evidence type="ECO:0000313" key="2">
    <source>
        <dbReference type="EMBL" id="KAH7368172.1"/>
    </source>
</evidence>
<protein>
    <submittedName>
        <fullName evidence="2">Uncharacterized protein</fullName>
    </submittedName>
</protein>
<dbReference type="Proteomes" id="UP000813385">
    <property type="component" value="Unassembled WGS sequence"/>
</dbReference>
<sequence>MVPRVFRVIRPLLPLRLVSPLSFSSSQPLSSSMPPDFQVLTRLSGHIPSDFQVHPTCPPPQPRPKPNLKNREVVTRIPSSGSEVTNVVTRRPSTSSQTGSKKQPIRSMIKSWISLPAF</sequence>
<gene>
    <name evidence="2" type="ORF">B0T11DRAFT_61442</name>
</gene>
<feature type="region of interest" description="Disordered" evidence="1">
    <location>
        <begin position="76"/>
        <end position="105"/>
    </location>
</feature>
<dbReference type="OrthoDB" id="4624666at2759"/>
<feature type="compositionally biased region" description="Polar residues" evidence="1">
    <location>
        <begin position="77"/>
        <end position="101"/>
    </location>
</feature>
<reference evidence="2" key="1">
    <citation type="journal article" date="2021" name="Nat. Commun.">
        <title>Genetic determinants of endophytism in the Arabidopsis root mycobiome.</title>
        <authorList>
            <person name="Mesny F."/>
            <person name="Miyauchi S."/>
            <person name="Thiergart T."/>
            <person name="Pickel B."/>
            <person name="Atanasova L."/>
            <person name="Karlsson M."/>
            <person name="Huettel B."/>
            <person name="Barry K.W."/>
            <person name="Haridas S."/>
            <person name="Chen C."/>
            <person name="Bauer D."/>
            <person name="Andreopoulos W."/>
            <person name="Pangilinan J."/>
            <person name="LaButti K."/>
            <person name="Riley R."/>
            <person name="Lipzen A."/>
            <person name="Clum A."/>
            <person name="Drula E."/>
            <person name="Henrissat B."/>
            <person name="Kohler A."/>
            <person name="Grigoriev I.V."/>
            <person name="Martin F.M."/>
            <person name="Hacquard S."/>
        </authorList>
    </citation>
    <scope>NUCLEOTIDE SEQUENCE</scope>
    <source>
        <strain evidence="2">MPI-CAGE-AT-0016</strain>
    </source>
</reference>
<evidence type="ECO:0000313" key="3">
    <source>
        <dbReference type="Proteomes" id="UP000813385"/>
    </source>
</evidence>
<dbReference type="AlphaFoldDB" id="A0A8K0X5T3"/>
<accession>A0A8K0X5T3</accession>
<organism evidence="2 3">
    <name type="scientific">Plectosphaerella cucumerina</name>
    <dbReference type="NCBI Taxonomy" id="40658"/>
    <lineage>
        <taxon>Eukaryota</taxon>
        <taxon>Fungi</taxon>
        <taxon>Dikarya</taxon>
        <taxon>Ascomycota</taxon>
        <taxon>Pezizomycotina</taxon>
        <taxon>Sordariomycetes</taxon>
        <taxon>Hypocreomycetidae</taxon>
        <taxon>Glomerellales</taxon>
        <taxon>Plectosphaerellaceae</taxon>
        <taxon>Plectosphaerella</taxon>
    </lineage>
</organism>
<comment type="caution">
    <text evidence="2">The sequence shown here is derived from an EMBL/GenBank/DDBJ whole genome shotgun (WGS) entry which is preliminary data.</text>
</comment>
<keyword evidence="3" id="KW-1185">Reference proteome</keyword>
<evidence type="ECO:0000256" key="1">
    <source>
        <dbReference type="SAM" id="MobiDB-lite"/>
    </source>
</evidence>
<dbReference type="EMBL" id="JAGPXD010000002">
    <property type="protein sequence ID" value="KAH7368172.1"/>
    <property type="molecule type" value="Genomic_DNA"/>
</dbReference>
<name>A0A8K0X5T3_9PEZI</name>
<proteinExistence type="predicted"/>